<proteinExistence type="predicted"/>
<dbReference type="STRING" id="865937.Gilli_0336"/>
<dbReference type="EMBL" id="JH594605">
    <property type="protein sequence ID" value="EHQ04484.1"/>
    <property type="molecule type" value="Genomic_DNA"/>
</dbReference>
<sequence>MKLVLLVTVFLMIPLLTFSQVIQDLEFIGPANEGHIPVLKNNKWGFLNSQGELTVNFRNDLIHNEKTSSKTDVGVASQQFPGMYDGRIIIKKVTDEIPYYGFIDSSGKTVIEPEFLNVSNFKNGQALALKIEEKSLGRNDLLDITIKSYKYDVVLIDREGEVKQYLAGPFPVAVSREKLREAPRIEARWVSENLIAVKSPQKKWEIHKI</sequence>
<organism evidence="1 2">
    <name type="scientific">Gillisia limnaea (strain DSM 15749 / LMG 21470 / R-8282)</name>
    <dbReference type="NCBI Taxonomy" id="865937"/>
    <lineage>
        <taxon>Bacteria</taxon>
        <taxon>Pseudomonadati</taxon>
        <taxon>Bacteroidota</taxon>
        <taxon>Flavobacteriia</taxon>
        <taxon>Flavobacteriales</taxon>
        <taxon>Flavobacteriaceae</taxon>
        <taxon>Gillisia</taxon>
    </lineage>
</organism>
<keyword evidence="2" id="KW-1185">Reference proteome</keyword>
<dbReference type="eggNOG" id="ENOG502Z7XS">
    <property type="taxonomic scope" value="Bacteria"/>
</dbReference>
<evidence type="ECO:0000313" key="1">
    <source>
        <dbReference type="EMBL" id="EHQ04484.1"/>
    </source>
</evidence>
<evidence type="ECO:0000313" key="2">
    <source>
        <dbReference type="Proteomes" id="UP000003844"/>
    </source>
</evidence>
<gene>
    <name evidence="1" type="ORF">Gilli_0336</name>
</gene>
<protein>
    <submittedName>
        <fullName evidence="1">KWG Leptospira repeat protein</fullName>
    </submittedName>
</protein>
<dbReference type="RefSeq" id="WP_006987376.1">
    <property type="nucleotide sequence ID" value="NZ_JH594605.1"/>
</dbReference>
<dbReference type="AlphaFoldDB" id="H2BRG5"/>
<dbReference type="Pfam" id="PF14903">
    <property type="entry name" value="WG_beta_rep"/>
    <property type="match status" value="2"/>
</dbReference>
<reference evidence="2" key="1">
    <citation type="journal article" date="2012" name="Stand. Genomic Sci.">
        <title>Genome sequence of the Antarctic rhodopsins-containing flavobacterium Gillisia limnaea type strain (R-8282(T)).</title>
        <authorList>
            <person name="Riedel T."/>
            <person name="Held B."/>
            <person name="Nolan M."/>
            <person name="Lucas S."/>
            <person name="Lapidus A."/>
            <person name="Tice H."/>
            <person name="Del Rio T.G."/>
            <person name="Cheng J.F."/>
            <person name="Han C."/>
            <person name="Tapia R."/>
            <person name="Goodwin L.A."/>
            <person name="Pitluck S."/>
            <person name="Liolios K."/>
            <person name="Mavromatis K."/>
            <person name="Pagani I."/>
            <person name="Ivanova N."/>
            <person name="Mikhailova N."/>
            <person name="Pati A."/>
            <person name="Chen A."/>
            <person name="Palaniappan K."/>
            <person name="Land M."/>
            <person name="Rohde M."/>
            <person name="Tindall B.J."/>
            <person name="Detter J.C."/>
            <person name="Goker M."/>
            <person name="Bristow J."/>
            <person name="Eisen J.A."/>
            <person name="Markowitz V."/>
            <person name="Hugenholtz P."/>
            <person name="Kyrpides N.C."/>
            <person name="Klenk H.P."/>
            <person name="Woyke T."/>
        </authorList>
    </citation>
    <scope>NUCLEOTIDE SEQUENCE [LARGE SCALE GENOMIC DNA]</scope>
    <source>
        <strain evidence="2">DSM 15749 / LMG 21470 / R-8282</strain>
    </source>
</reference>
<accession>H2BRG5</accession>
<dbReference type="HOGENOM" id="CLU_1364801_0_0_10"/>
<dbReference type="OrthoDB" id="5464673at2"/>
<dbReference type="Proteomes" id="UP000003844">
    <property type="component" value="Unassembled WGS sequence"/>
</dbReference>
<name>H2BRG5_GILLR</name>
<dbReference type="InterPro" id="IPR032774">
    <property type="entry name" value="WG_beta_rep"/>
</dbReference>